<dbReference type="Pfam" id="PF00561">
    <property type="entry name" value="Abhydrolase_1"/>
    <property type="match status" value="1"/>
</dbReference>
<dbReference type="GO" id="GO:0055088">
    <property type="term" value="P:lipid homeostasis"/>
    <property type="evidence" value="ECO:0007669"/>
    <property type="project" value="TreeGrafter"/>
</dbReference>
<dbReference type="PANTHER" id="PTHR42886">
    <property type="entry name" value="RE40534P-RELATED"/>
    <property type="match status" value="1"/>
</dbReference>
<dbReference type="PANTHER" id="PTHR42886:SF29">
    <property type="entry name" value="PUMMELIG, ISOFORM A"/>
    <property type="match status" value="1"/>
</dbReference>
<gene>
    <name evidence="3" type="ORF">NMOB1V02_LOCUS11403</name>
</gene>
<comment type="similarity">
    <text evidence="1">Belongs to the peptidase S33 family. ABHD4/ABHD5 subfamily.</text>
</comment>
<accession>A0A7R9C0I9</accession>
<dbReference type="GO" id="GO:0052689">
    <property type="term" value="F:carboxylic ester hydrolase activity"/>
    <property type="evidence" value="ECO:0007669"/>
    <property type="project" value="TreeGrafter"/>
</dbReference>
<dbReference type="OrthoDB" id="7457040at2759"/>
<evidence type="ECO:0000259" key="2">
    <source>
        <dbReference type="Pfam" id="PF00561"/>
    </source>
</evidence>
<reference evidence="3" key="1">
    <citation type="submission" date="2020-11" db="EMBL/GenBank/DDBJ databases">
        <authorList>
            <person name="Tran Van P."/>
        </authorList>
    </citation>
    <scope>NUCLEOTIDE SEQUENCE</scope>
</reference>
<name>A0A7R9C0I9_9CRUS</name>
<dbReference type="InterPro" id="IPR000073">
    <property type="entry name" value="AB_hydrolase_1"/>
</dbReference>
<evidence type="ECO:0000313" key="4">
    <source>
        <dbReference type="Proteomes" id="UP000678499"/>
    </source>
</evidence>
<dbReference type="GO" id="GO:0005811">
    <property type="term" value="C:lipid droplet"/>
    <property type="evidence" value="ECO:0007669"/>
    <property type="project" value="TreeGrafter"/>
</dbReference>
<dbReference type="Proteomes" id="UP000678499">
    <property type="component" value="Unassembled WGS sequence"/>
</dbReference>
<protein>
    <recommendedName>
        <fullName evidence="2">AB hydrolase-1 domain-containing protein</fullName>
    </recommendedName>
</protein>
<evidence type="ECO:0000313" key="3">
    <source>
        <dbReference type="EMBL" id="CAD7283792.1"/>
    </source>
</evidence>
<dbReference type="EMBL" id="CAJPEX010006131">
    <property type="protein sequence ID" value="CAG0923944.1"/>
    <property type="molecule type" value="Genomic_DNA"/>
</dbReference>
<sequence>MNNVSVAVQVGEDVDIIPNYIYHCNAQNPSGEGAFHAMSMQFGWAKDPMLARMDLLDPSVPITLIYGAGSWISSEPGARIKEKRGESVRLEKIASAGHHVYADRADLFNDLVNEVCENVDLLKGTAAEIESKKEAVSATPKMLCNERLLVPKFRNIYVGLRALQIDVATIFAKMCYLLNLVTDLRETMVLLAVNVGDSVTSMAGKVVDAFMRLGMPGFSTAAGRPSVGNRTEVKECSAEGGDTNENVEPRVEDKGILALPWNWYNSWRWCPTSEAHVAMAETRIMSRVESKFTGKQVDFFSPYDSSPHHVWTLCFESDNKSIPLVLVHGFGNGAAFWCMNFDSISKSRNVYAVDMPGFARSSRPKFCTDAQKIEEFYVHSLEEWRRQMNLEKFILLGHSMGGFVVSRYATTYPERVAHLILVDPWGLSKIGEGIDWSKPIPLWIRSTYLTRINPLRIVRAFGPLGPIVSKIGAYYAWNRYSWFLKDEASAMADYLFHGNVLARSGEDAFQALTHDLFWAKNPALDELIKVDPALGISFVYGAQSWLDSTPAEMTRAKRPGGFVGLDVVENSGHDIFADAPQEFNRIVNKICENVEVENR</sequence>
<dbReference type="AlphaFoldDB" id="A0A7R9C0I9"/>
<organism evidence="3">
    <name type="scientific">Notodromas monacha</name>
    <dbReference type="NCBI Taxonomy" id="399045"/>
    <lineage>
        <taxon>Eukaryota</taxon>
        <taxon>Metazoa</taxon>
        <taxon>Ecdysozoa</taxon>
        <taxon>Arthropoda</taxon>
        <taxon>Crustacea</taxon>
        <taxon>Oligostraca</taxon>
        <taxon>Ostracoda</taxon>
        <taxon>Podocopa</taxon>
        <taxon>Podocopida</taxon>
        <taxon>Cypridocopina</taxon>
        <taxon>Cypridoidea</taxon>
        <taxon>Cyprididae</taxon>
        <taxon>Notodromas</taxon>
    </lineage>
</organism>
<dbReference type="GO" id="GO:0006654">
    <property type="term" value="P:phosphatidic acid biosynthetic process"/>
    <property type="evidence" value="ECO:0007669"/>
    <property type="project" value="TreeGrafter"/>
</dbReference>
<proteinExistence type="inferred from homology"/>
<keyword evidence="4" id="KW-1185">Reference proteome</keyword>
<dbReference type="SUPFAM" id="SSF53474">
    <property type="entry name" value="alpha/beta-Hydrolases"/>
    <property type="match status" value="2"/>
</dbReference>
<dbReference type="GO" id="GO:0005739">
    <property type="term" value="C:mitochondrion"/>
    <property type="evidence" value="ECO:0007669"/>
    <property type="project" value="TreeGrafter"/>
</dbReference>
<dbReference type="EMBL" id="OA888168">
    <property type="protein sequence ID" value="CAD7283792.1"/>
    <property type="molecule type" value="Genomic_DNA"/>
</dbReference>
<evidence type="ECO:0000256" key="1">
    <source>
        <dbReference type="ARBA" id="ARBA00038097"/>
    </source>
</evidence>
<feature type="domain" description="AB hydrolase-1" evidence="2">
    <location>
        <begin position="323"/>
        <end position="436"/>
    </location>
</feature>
<dbReference type="Gene3D" id="3.40.50.1820">
    <property type="entry name" value="alpha/beta hydrolase"/>
    <property type="match status" value="2"/>
</dbReference>
<dbReference type="InterPro" id="IPR029058">
    <property type="entry name" value="AB_hydrolase_fold"/>
</dbReference>
<dbReference type="GO" id="GO:0042171">
    <property type="term" value="F:lysophosphatidic acid acyltransferase activity"/>
    <property type="evidence" value="ECO:0007669"/>
    <property type="project" value="TreeGrafter"/>
</dbReference>
<dbReference type="PRINTS" id="PR00111">
    <property type="entry name" value="ABHYDROLASE"/>
</dbReference>